<keyword evidence="2" id="KW-1185">Reference proteome</keyword>
<sequence length="188" mass="21083">MGLRSLPVLHEADCLNSCLGTAGSDSNYLRYNSWHSCLPYYKDSRHLSPFYILQNASSHILHTWDNYYPRYLGCSSSEVSYQSWRATSSTHLLGNVRSKHLHHSSYFLHFICHKIFPAHVCNVYMHLDCHPPISSVLLECKGSTKDLFLLCAFKCLNRSYNKSSRTIGGFTYALAGAAGGTSGFCGTL</sequence>
<accession>A0AA88JFX7</accession>
<comment type="caution">
    <text evidence="1">The sequence shown here is derived from an EMBL/GenBank/DDBJ whole genome shotgun (WGS) entry which is preliminary data.</text>
</comment>
<dbReference type="AlphaFoldDB" id="A0AA88JFX7"/>
<dbReference type="Proteomes" id="UP001187192">
    <property type="component" value="Unassembled WGS sequence"/>
</dbReference>
<protein>
    <submittedName>
        <fullName evidence="1">Uncharacterized protein</fullName>
    </submittedName>
</protein>
<proteinExistence type="predicted"/>
<evidence type="ECO:0000313" key="1">
    <source>
        <dbReference type="EMBL" id="GMN70476.1"/>
    </source>
</evidence>
<evidence type="ECO:0000313" key="2">
    <source>
        <dbReference type="Proteomes" id="UP001187192"/>
    </source>
</evidence>
<dbReference type="EMBL" id="BTGU01001154">
    <property type="protein sequence ID" value="GMN70476.1"/>
    <property type="molecule type" value="Genomic_DNA"/>
</dbReference>
<name>A0AA88JFX7_FICCA</name>
<organism evidence="1 2">
    <name type="scientific">Ficus carica</name>
    <name type="common">Common fig</name>
    <dbReference type="NCBI Taxonomy" id="3494"/>
    <lineage>
        <taxon>Eukaryota</taxon>
        <taxon>Viridiplantae</taxon>
        <taxon>Streptophyta</taxon>
        <taxon>Embryophyta</taxon>
        <taxon>Tracheophyta</taxon>
        <taxon>Spermatophyta</taxon>
        <taxon>Magnoliopsida</taxon>
        <taxon>eudicotyledons</taxon>
        <taxon>Gunneridae</taxon>
        <taxon>Pentapetalae</taxon>
        <taxon>rosids</taxon>
        <taxon>fabids</taxon>
        <taxon>Rosales</taxon>
        <taxon>Moraceae</taxon>
        <taxon>Ficeae</taxon>
        <taxon>Ficus</taxon>
    </lineage>
</organism>
<gene>
    <name evidence="1" type="ORF">TIFTF001_039519</name>
</gene>
<reference evidence="1" key="1">
    <citation type="submission" date="2023-07" db="EMBL/GenBank/DDBJ databases">
        <title>draft genome sequence of fig (Ficus carica).</title>
        <authorList>
            <person name="Takahashi T."/>
            <person name="Nishimura K."/>
        </authorList>
    </citation>
    <scope>NUCLEOTIDE SEQUENCE</scope>
</reference>